<dbReference type="SMART" id="SM00363">
    <property type="entry name" value="S4"/>
    <property type="match status" value="1"/>
</dbReference>
<dbReference type="SUPFAM" id="SSF53335">
    <property type="entry name" value="S-adenosyl-L-methionine-dependent methyltransferases"/>
    <property type="match status" value="1"/>
</dbReference>
<dbReference type="GO" id="GO:0008168">
    <property type="term" value="F:methyltransferase activity"/>
    <property type="evidence" value="ECO:0007669"/>
    <property type="project" value="UniProtKB-KW"/>
</dbReference>
<sequence length="265" mass="29833">MKKRVDELLVEQGYFTSRNRARDEILSGNVKINGATFTKPGKLVNEDVSISLEDKTYYVSRGAYKLLKALDEFEIKLSNKVCYDFGSSTGGFTQVMLERGATHVYAVDIGHGELKVEDPRITLMEGTNVRSLKREDFDRRCDFIACDLSFISLKLILPVLKEMIDLHGETVCLIKPQFEVGLDKIKRGVVRSKELHLAVLEGIIDEAKKVGFKIGGLTFSPIRGGDGNIEFLMELNYNESKSFDLLNVVNSAWITLEGSKNVHYR</sequence>
<dbReference type="NCBIfam" id="TIGR00478">
    <property type="entry name" value="tly"/>
    <property type="match status" value="1"/>
</dbReference>
<dbReference type="Gene3D" id="3.40.50.150">
    <property type="entry name" value="Vaccinia Virus protein VP39"/>
    <property type="match status" value="1"/>
</dbReference>
<feature type="domain" description="RNA-binding S4" evidence="4">
    <location>
        <begin position="3"/>
        <end position="65"/>
    </location>
</feature>
<dbReference type="InterPro" id="IPR047048">
    <property type="entry name" value="TlyA"/>
</dbReference>
<dbReference type="SUPFAM" id="SSF55174">
    <property type="entry name" value="Alpha-L RNA-binding motif"/>
    <property type="match status" value="1"/>
</dbReference>
<evidence type="ECO:0000313" key="5">
    <source>
        <dbReference type="EMBL" id="HGE75001.1"/>
    </source>
</evidence>
<dbReference type="InterPro" id="IPR036986">
    <property type="entry name" value="S4_RNA-bd_sf"/>
</dbReference>
<dbReference type="Gene3D" id="3.10.290.10">
    <property type="entry name" value="RNA-binding S4 domain"/>
    <property type="match status" value="1"/>
</dbReference>
<dbReference type="Pfam" id="PF01479">
    <property type="entry name" value="S4"/>
    <property type="match status" value="1"/>
</dbReference>
<comment type="similarity">
    <text evidence="2">Belongs to the TlyA family.</text>
</comment>
<dbReference type="InterPro" id="IPR002877">
    <property type="entry name" value="RNA_MeTrfase_FtsJ_dom"/>
</dbReference>
<dbReference type="PANTHER" id="PTHR32319:SF0">
    <property type="entry name" value="BACTERIAL HEMOLYSIN-LIKE PROTEIN"/>
    <property type="match status" value="1"/>
</dbReference>
<evidence type="ECO:0000259" key="4">
    <source>
        <dbReference type="SMART" id="SM00363"/>
    </source>
</evidence>
<keyword evidence="1 3" id="KW-0694">RNA-binding</keyword>
<dbReference type="EMBL" id="DTPE01000108">
    <property type="protein sequence ID" value="HGE75001.1"/>
    <property type="molecule type" value="Genomic_DNA"/>
</dbReference>
<dbReference type="PANTHER" id="PTHR32319">
    <property type="entry name" value="BACTERIAL HEMOLYSIN-LIKE PROTEIN"/>
    <property type="match status" value="1"/>
</dbReference>
<dbReference type="GO" id="GO:0003723">
    <property type="term" value="F:RNA binding"/>
    <property type="evidence" value="ECO:0007669"/>
    <property type="project" value="UniProtKB-KW"/>
</dbReference>
<proteinExistence type="inferred from homology"/>
<dbReference type="PIRSF" id="PIRSF005578">
    <property type="entry name" value="TlyA"/>
    <property type="match status" value="1"/>
</dbReference>
<dbReference type="CDD" id="cd00165">
    <property type="entry name" value="S4"/>
    <property type="match status" value="1"/>
</dbReference>
<comment type="caution">
    <text evidence="5">The sequence shown here is derived from an EMBL/GenBank/DDBJ whole genome shotgun (WGS) entry which is preliminary data.</text>
</comment>
<organism evidence="5">
    <name type="scientific">Mesoaciditoga lauensis</name>
    <dbReference type="NCBI Taxonomy" id="1495039"/>
    <lineage>
        <taxon>Bacteria</taxon>
        <taxon>Thermotogati</taxon>
        <taxon>Thermotogota</taxon>
        <taxon>Thermotogae</taxon>
        <taxon>Mesoaciditogales</taxon>
        <taxon>Mesoaciditogaceae</taxon>
        <taxon>Mesoaciditoga</taxon>
    </lineage>
</organism>
<dbReference type="PROSITE" id="PS50889">
    <property type="entry name" value="S4"/>
    <property type="match status" value="1"/>
</dbReference>
<dbReference type="Pfam" id="PF01728">
    <property type="entry name" value="FtsJ"/>
    <property type="match status" value="1"/>
</dbReference>
<dbReference type="InterPro" id="IPR029063">
    <property type="entry name" value="SAM-dependent_MTases_sf"/>
</dbReference>
<accession>A0A7V3VT12</accession>
<name>A0A7V3VT12_9BACT</name>
<gene>
    <name evidence="5" type="ORF">ENX73_02620</name>
</gene>
<keyword evidence="5" id="KW-0489">Methyltransferase</keyword>
<evidence type="ECO:0000256" key="2">
    <source>
        <dbReference type="ARBA" id="ARBA00029460"/>
    </source>
</evidence>
<evidence type="ECO:0000256" key="1">
    <source>
        <dbReference type="ARBA" id="ARBA00022884"/>
    </source>
</evidence>
<dbReference type="GO" id="GO:0032259">
    <property type="term" value="P:methylation"/>
    <property type="evidence" value="ECO:0007669"/>
    <property type="project" value="UniProtKB-KW"/>
</dbReference>
<reference evidence="5" key="1">
    <citation type="journal article" date="2020" name="mSystems">
        <title>Genome- and Community-Level Interaction Insights into Carbon Utilization and Element Cycling Functions of Hydrothermarchaeota in Hydrothermal Sediment.</title>
        <authorList>
            <person name="Zhou Z."/>
            <person name="Liu Y."/>
            <person name="Xu W."/>
            <person name="Pan J."/>
            <person name="Luo Z.H."/>
            <person name="Li M."/>
        </authorList>
    </citation>
    <scope>NUCLEOTIDE SEQUENCE [LARGE SCALE GENOMIC DNA]</scope>
    <source>
        <strain evidence="5">SpSt-966</strain>
    </source>
</reference>
<dbReference type="InterPro" id="IPR002942">
    <property type="entry name" value="S4_RNA-bd"/>
</dbReference>
<dbReference type="InterPro" id="IPR004538">
    <property type="entry name" value="Hemolysin_A/TlyA"/>
</dbReference>
<keyword evidence="5" id="KW-0808">Transferase</keyword>
<protein>
    <submittedName>
        <fullName evidence="5">TlyA family RNA methyltransferase</fullName>
    </submittedName>
</protein>
<evidence type="ECO:0000256" key="3">
    <source>
        <dbReference type="PROSITE-ProRule" id="PRU00182"/>
    </source>
</evidence>
<dbReference type="AlphaFoldDB" id="A0A7V3VT12"/>